<reference evidence="2" key="1">
    <citation type="submission" date="2025-08" db="UniProtKB">
        <authorList>
            <consortium name="Ensembl"/>
        </authorList>
    </citation>
    <scope>IDENTIFICATION</scope>
</reference>
<dbReference type="AlphaFoldDB" id="A0A8C8Z5P9"/>
<accession>A0A8C8Z5P9</accession>
<dbReference type="PANTHER" id="PTHR16676">
    <property type="entry name" value="SIGNAL TRANSDUCER CD24"/>
    <property type="match status" value="1"/>
</dbReference>
<reference evidence="2" key="2">
    <citation type="submission" date="2025-09" db="UniProtKB">
        <authorList>
            <consortium name="Ensembl"/>
        </authorList>
    </citation>
    <scope>IDENTIFICATION</scope>
</reference>
<dbReference type="InterPro" id="IPR028029">
    <property type="entry name" value="CD24"/>
</dbReference>
<organism evidence="2 3">
    <name type="scientific">Prolemur simus</name>
    <name type="common">Greater bamboo lemur</name>
    <name type="synonym">Hapalemur simus</name>
    <dbReference type="NCBI Taxonomy" id="1328070"/>
    <lineage>
        <taxon>Eukaryota</taxon>
        <taxon>Metazoa</taxon>
        <taxon>Chordata</taxon>
        <taxon>Craniata</taxon>
        <taxon>Vertebrata</taxon>
        <taxon>Euteleostomi</taxon>
        <taxon>Mammalia</taxon>
        <taxon>Eutheria</taxon>
        <taxon>Euarchontoglires</taxon>
        <taxon>Primates</taxon>
        <taxon>Strepsirrhini</taxon>
        <taxon>Lemuriformes</taxon>
        <taxon>Lemuridae</taxon>
        <taxon>Prolemur</taxon>
    </lineage>
</organism>
<dbReference type="Pfam" id="PF14984">
    <property type="entry name" value="CD24"/>
    <property type="match status" value="1"/>
</dbReference>
<keyword evidence="3" id="KW-1185">Reference proteome</keyword>
<dbReference type="PANTHER" id="PTHR16676:SF0">
    <property type="entry name" value="SIGNAL TRANSDUCER CD24"/>
    <property type="match status" value="1"/>
</dbReference>
<feature type="chain" id="PRO_5034240713" evidence="1">
    <location>
        <begin position="29"/>
        <end position="99"/>
    </location>
</feature>
<dbReference type="Ensembl" id="ENSPSMT00000014471.1">
    <property type="protein sequence ID" value="ENSPSMP00000012407.1"/>
    <property type="gene ID" value="ENSPSMG00000008953.1"/>
</dbReference>
<dbReference type="GO" id="GO:0030296">
    <property type="term" value="F:protein tyrosine kinase activator activity"/>
    <property type="evidence" value="ECO:0007669"/>
    <property type="project" value="TreeGrafter"/>
</dbReference>
<dbReference type="GO" id="GO:0009897">
    <property type="term" value="C:external side of plasma membrane"/>
    <property type="evidence" value="ECO:0007669"/>
    <property type="project" value="TreeGrafter"/>
</dbReference>
<dbReference type="GO" id="GO:0007155">
    <property type="term" value="P:cell adhesion"/>
    <property type="evidence" value="ECO:0007669"/>
    <property type="project" value="InterPro"/>
</dbReference>
<proteinExistence type="predicted"/>
<dbReference type="GeneTree" id="ENSGT00390000018829"/>
<dbReference type="GO" id="GO:0045121">
    <property type="term" value="C:membrane raft"/>
    <property type="evidence" value="ECO:0007669"/>
    <property type="project" value="TreeGrafter"/>
</dbReference>
<protein>
    <submittedName>
        <fullName evidence="2">Uncharacterized protein</fullName>
    </submittedName>
</protein>
<feature type="signal peptide" evidence="1">
    <location>
        <begin position="1"/>
        <end position="28"/>
    </location>
</feature>
<evidence type="ECO:0000313" key="2">
    <source>
        <dbReference type="Ensembl" id="ENSPSMP00000012407.1"/>
    </source>
</evidence>
<dbReference type="GO" id="GO:0022407">
    <property type="term" value="P:regulation of cell-cell adhesion"/>
    <property type="evidence" value="ECO:0007669"/>
    <property type="project" value="TreeGrafter"/>
</dbReference>
<evidence type="ECO:0000256" key="1">
    <source>
        <dbReference type="SAM" id="SignalP"/>
    </source>
</evidence>
<dbReference type="Proteomes" id="UP000694414">
    <property type="component" value="Unplaced"/>
</dbReference>
<name>A0A8C8Z5P9_PROSS</name>
<dbReference type="GO" id="GO:0001775">
    <property type="term" value="P:cell activation"/>
    <property type="evidence" value="ECO:0007669"/>
    <property type="project" value="TreeGrafter"/>
</dbReference>
<evidence type="ECO:0000313" key="3">
    <source>
        <dbReference type="Proteomes" id="UP000694414"/>
    </source>
</evidence>
<keyword evidence="1" id="KW-0732">Signal</keyword>
<sequence>MWRATGRATVARLGPGLLLLALVPPVQIYSNQTTVVTLPSNSSQSPSAAPNPAEATTKAIGSALLSTTLAVVLLSILHKLAFVLVPVSSEVHDGFCISR</sequence>